<evidence type="ECO:0000313" key="9">
    <source>
        <dbReference type="Proteomes" id="UP000737391"/>
    </source>
</evidence>
<comment type="function">
    <text evidence="6">Plays an important role in cellulose degradation. Shows hydrolytic activity against several glycosidic compounds.</text>
</comment>
<dbReference type="GO" id="GO:0030245">
    <property type="term" value="P:cellulose catabolic process"/>
    <property type="evidence" value="ECO:0007669"/>
    <property type="project" value="UniProtKB-ARBA"/>
</dbReference>
<evidence type="ECO:0000313" key="8">
    <source>
        <dbReference type="EMBL" id="KAF4498942.1"/>
    </source>
</evidence>
<comment type="similarity">
    <text evidence="2">Belongs to the glycosyl hydrolase 1 family.</text>
</comment>
<evidence type="ECO:0000256" key="6">
    <source>
        <dbReference type="ARBA" id="ARBA00056775"/>
    </source>
</evidence>
<keyword evidence="4" id="KW-0378">Hydrolase</keyword>
<evidence type="ECO:0000256" key="7">
    <source>
        <dbReference type="SAM" id="MobiDB-lite"/>
    </source>
</evidence>
<dbReference type="OrthoDB" id="65569at2759"/>
<evidence type="ECO:0000256" key="1">
    <source>
        <dbReference type="ARBA" id="ARBA00000448"/>
    </source>
</evidence>
<dbReference type="EC" id="3.2.1.21" evidence="3"/>
<comment type="caution">
    <text evidence="8">The sequence shown here is derived from an EMBL/GenBank/DDBJ whole genome shotgun (WGS) entry which is preliminary data.</text>
</comment>
<proteinExistence type="inferred from homology"/>
<evidence type="ECO:0000256" key="5">
    <source>
        <dbReference type="ARBA" id="ARBA00023295"/>
    </source>
</evidence>
<sequence>MSSEQFDESIRGSLPRDFIWGFATAAAQVEGSWDEDGKGVSIWDTFAHTPGKVKDGSTGDDAVKSYDLYKTDVEWLRKYNVTGYRFSLSWSRIIPMGGKDDPVNEEGISYYNRLIDELLANKITPFVTLFHWDIPQTLEDRYGGMLDKDAYTPDFVRYARVCFERFGDRVKHWITYNEPGVYSLAGYAAGVHAPGRSSFRDRNEVGDSSTEPFIVSHTELVSHAYVADMYKRDFKPKQNGTIMITLHGNWSEPWDVDDPLDQEAAERAREFEIAWFGDPLYKTGDYPEPMRAQLGGRLPRFTPEESKLVLGSSEFYGMNSYSAFYVRHRDGPADIKDHLGNVEKLDENKKGEWRGPMSDTYWLRTTPWGWAKLLRWIWNRYGIPIYITENGTTAQGEHDWKPNGPDDVLEDLFRVDFYKSYLTEVAKASQEGVVIKSYFGWTFTDNWEWAAGFSDRFGAIWIDFESEDKTSAKSKYLPLCAIPAIGTLGGRDFLEPRAGLFCKASDPDNKAFKSNAVAGSAFCSTYIRQTTTTTITPTSTITFTQTALATTTATVFTTVLTTSSISTFTTSTKRGSTLITLTKTALVTDTIIETFTAQATKRVTNTVTKTKPITITSHSSKTVTIAATTTATININTTVTKLVTNALTNFITGKTTLWVTTTASAPVVTSDPTTIYCKIRGYAKSSEYILFQQNPFPDVGFSTCKSYCLDQQDDIPVYGFGFTSTGCYCYSEPVSDAIEPHKELVAINYDMSCDFADQVSKTFVYEDSQQTLTFLEDDSQPVKRELQERAAKTTPVPSFLPNKTPSVVSSACSCLITKPAARQTFSVFADPTTIQATMKTTKVVTINKKKTTLSTTRQTLTSTVLTTLIATGTQSVTRTQHTTSTITKPVTVFITNFNTITVIQTVTSSTVKTDTIPVTKVNTVPWTRLSTILVTKGVTTTVVRTAPTPQTVTSTVTQEGSISTYVPEITIWGTDEPDSTTEDATTTRAIIPPPNSSFSASVETPVTPSRSGTSMIAAATTSSSSASTTTPGWQLLDNNAAAISIVADGSDLYELHNSGFIWFYTGTPITGWRLLGNKASTTKIDASKGNLYQLRNTGEIFRYTGTPVTGWQLVDNNPAALDIIASGNDLYQLHESGFIYKYTGTPITGWQQLGNSKNTFRIAASGGNLYRLDNDGTIWKYNGVPLTGWDKLRASDLGIKDIVARNADLYELDNDGNIWQYTGVPITGWRQLDNNFRTMQIAAGAGRFYQIHNTGAIWQYTGTPFTGWKLLDGNTTSTYITAGDSLYQLRTTGYTFKYNV</sequence>
<keyword evidence="9" id="KW-1185">Reference proteome</keyword>
<dbReference type="Proteomes" id="UP000737391">
    <property type="component" value="Unassembled WGS sequence"/>
</dbReference>
<dbReference type="GO" id="GO:0080079">
    <property type="term" value="F:cellobiose glucosidase activity"/>
    <property type="evidence" value="ECO:0007669"/>
    <property type="project" value="UniProtKB-ARBA"/>
</dbReference>
<dbReference type="PRINTS" id="PR00131">
    <property type="entry name" value="GLHYDRLASE1"/>
</dbReference>
<dbReference type="Pfam" id="PF00232">
    <property type="entry name" value="Glyco_hydro_1"/>
    <property type="match status" value="1"/>
</dbReference>
<evidence type="ECO:0000256" key="4">
    <source>
        <dbReference type="ARBA" id="ARBA00022801"/>
    </source>
</evidence>
<dbReference type="InterPro" id="IPR001360">
    <property type="entry name" value="Glyco_hydro_1"/>
</dbReference>
<feature type="region of interest" description="Disordered" evidence="7">
    <location>
        <begin position="990"/>
        <end position="1012"/>
    </location>
</feature>
<dbReference type="InterPro" id="IPR017853">
    <property type="entry name" value="GH"/>
</dbReference>
<dbReference type="PANTHER" id="PTHR10353:SF134">
    <property type="entry name" value="PUTATIVE (AFU_ORTHOLOGUE AFUA_3G12600)-RELATED"/>
    <property type="match status" value="1"/>
</dbReference>
<organism evidence="8 9">
    <name type="scientific">Fusarium agapanthi</name>
    <dbReference type="NCBI Taxonomy" id="1803897"/>
    <lineage>
        <taxon>Eukaryota</taxon>
        <taxon>Fungi</taxon>
        <taxon>Dikarya</taxon>
        <taxon>Ascomycota</taxon>
        <taxon>Pezizomycotina</taxon>
        <taxon>Sordariomycetes</taxon>
        <taxon>Hypocreomycetidae</taxon>
        <taxon>Hypocreales</taxon>
        <taxon>Nectriaceae</taxon>
        <taxon>Fusarium</taxon>
        <taxon>Fusarium fujikuroi species complex</taxon>
    </lineage>
</organism>
<dbReference type="FunFam" id="3.20.20.80:FF:000011">
    <property type="entry name" value="Cytosolic beta-glucosidase"/>
    <property type="match status" value="1"/>
</dbReference>
<protein>
    <recommendedName>
        <fullName evidence="3">beta-glucosidase</fullName>
        <ecNumber evidence="3">3.2.1.21</ecNumber>
    </recommendedName>
</protein>
<name>A0A9P5BAI1_9HYPO</name>
<dbReference type="SUPFAM" id="SSF51445">
    <property type="entry name" value="(Trans)glycosidases"/>
    <property type="match status" value="1"/>
</dbReference>
<evidence type="ECO:0000256" key="3">
    <source>
        <dbReference type="ARBA" id="ARBA00012744"/>
    </source>
</evidence>
<evidence type="ECO:0000256" key="2">
    <source>
        <dbReference type="ARBA" id="ARBA00010838"/>
    </source>
</evidence>
<dbReference type="Gene3D" id="3.20.20.80">
    <property type="entry name" value="Glycosidases"/>
    <property type="match status" value="1"/>
</dbReference>
<accession>A0A9P5BAI1</accession>
<dbReference type="EMBL" id="LUFC02000301">
    <property type="protein sequence ID" value="KAF4498942.1"/>
    <property type="molecule type" value="Genomic_DNA"/>
</dbReference>
<gene>
    <name evidence="8" type="ORF">FAGAP_4889</name>
</gene>
<feature type="compositionally biased region" description="Polar residues" evidence="7">
    <location>
        <begin position="996"/>
        <end position="1012"/>
    </location>
</feature>
<keyword evidence="5" id="KW-0326">Glycosidase</keyword>
<comment type="catalytic activity">
    <reaction evidence="1">
        <text>Hydrolysis of terminal, non-reducing beta-D-glucosyl residues with release of beta-D-glucose.</text>
        <dbReference type="EC" id="3.2.1.21"/>
    </reaction>
</comment>
<reference evidence="8" key="1">
    <citation type="submission" date="2020-01" db="EMBL/GenBank/DDBJ databases">
        <title>Identification and distribution of gene clusters putatively required for synthesis of sphingolipid metabolism inhibitors in phylogenetically diverse species of the filamentous fungus Fusarium.</title>
        <authorList>
            <person name="Kim H.-S."/>
            <person name="Busman M."/>
            <person name="Brown D.W."/>
            <person name="Divon H."/>
            <person name="Uhlig S."/>
            <person name="Proctor R.H."/>
        </authorList>
    </citation>
    <scope>NUCLEOTIDE SEQUENCE</scope>
    <source>
        <strain evidence="8">NRRL 31653</strain>
    </source>
</reference>
<dbReference type="PANTHER" id="PTHR10353">
    <property type="entry name" value="GLYCOSYL HYDROLASE"/>
    <property type="match status" value="1"/>
</dbReference>